<name>A0A2V0P7D9_9CHLO</name>
<reference evidence="1 2" key="1">
    <citation type="journal article" date="2018" name="Sci. Rep.">
        <title>Raphidocelis subcapitata (=Pseudokirchneriella subcapitata) provides an insight into genome evolution and environmental adaptations in the Sphaeropleales.</title>
        <authorList>
            <person name="Suzuki S."/>
            <person name="Yamaguchi H."/>
            <person name="Nakajima N."/>
            <person name="Kawachi M."/>
        </authorList>
    </citation>
    <scope>NUCLEOTIDE SEQUENCE [LARGE SCALE GENOMIC DNA]</scope>
    <source>
        <strain evidence="1 2">NIES-35</strain>
    </source>
</reference>
<protein>
    <submittedName>
        <fullName evidence="1">Uncharacterized protein</fullName>
    </submittedName>
</protein>
<keyword evidence="2" id="KW-1185">Reference proteome</keyword>
<dbReference type="Proteomes" id="UP000247498">
    <property type="component" value="Unassembled WGS sequence"/>
</dbReference>
<organism evidence="1 2">
    <name type="scientific">Raphidocelis subcapitata</name>
    <dbReference type="NCBI Taxonomy" id="307507"/>
    <lineage>
        <taxon>Eukaryota</taxon>
        <taxon>Viridiplantae</taxon>
        <taxon>Chlorophyta</taxon>
        <taxon>core chlorophytes</taxon>
        <taxon>Chlorophyceae</taxon>
        <taxon>CS clade</taxon>
        <taxon>Sphaeropleales</taxon>
        <taxon>Selenastraceae</taxon>
        <taxon>Raphidocelis</taxon>
    </lineage>
</organism>
<proteinExistence type="predicted"/>
<evidence type="ECO:0000313" key="1">
    <source>
        <dbReference type="EMBL" id="GBF95778.1"/>
    </source>
</evidence>
<sequence>MQLAAMKNGALASRRAAVACRAAATPAPPPAERPRARLAALAAAAAAAALLAGPAAAPPPAAAFGPVSVALTDITVTRVACDTGVATVGGVSFSGAGSKAACLDIAASASNPDAKTLYNADVFGRIYDRNGEAMSDDSENSRIAYIDVIPAGKSEVHFRINVPLEQFELGKPELRGFKATGFPGGNLPKSGPGAVDAQQQEDCDILGNCEELELEAAIR</sequence>
<dbReference type="InParanoid" id="A0A2V0P7D9"/>
<accession>A0A2V0P7D9</accession>
<dbReference type="OrthoDB" id="497228at2759"/>
<evidence type="ECO:0000313" key="2">
    <source>
        <dbReference type="Proteomes" id="UP000247498"/>
    </source>
</evidence>
<comment type="caution">
    <text evidence="1">The sequence shown here is derived from an EMBL/GenBank/DDBJ whole genome shotgun (WGS) entry which is preliminary data.</text>
</comment>
<gene>
    <name evidence="1" type="ORF">Rsub_08214</name>
</gene>
<dbReference type="EMBL" id="BDRX01000070">
    <property type="protein sequence ID" value="GBF95778.1"/>
    <property type="molecule type" value="Genomic_DNA"/>
</dbReference>
<dbReference type="AlphaFoldDB" id="A0A2V0P7D9"/>